<feature type="chain" id="PRO_5005489037" evidence="1">
    <location>
        <begin position="23"/>
        <end position="57"/>
    </location>
</feature>
<evidence type="ECO:0000256" key="1">
    <source>
        <dbReference type="SAM" id="SignalP"/>
    </source>
</evidence>
<reference evidence="2" key="1">
    <citation type="submission" date="2014-05" db="EMBL/GenBank/DDBJ databases">
        <authorList>
            <person name="Chronopoulou M."/>
        </authorList>
    </citation>
    <scope>NUCLEOTIDE SEQUENCE</scope>
    <source>
        <tissue evidence="2">Whole organism</tissue>
    </source>
</reference>
<evidence type="ECO:0000313" key="2">
    <source>
        <dbReference type="EMBL" id="CDW42321.1"/>
    </source>
</evidence>
<keyword evidence="1" id="KW-0732">Signal</keyword>
<feature type="signal peptide" evidence="1">
    <location>
        <begin position="1"/>
        <end position="22"/>
    </location>
</feature>
<sequence length="57" mass="6297">MGCFFALTEFRVLSLFFLRVIASSLDSPLIGQRKASGIWQSKNAFAVLLSIGFKLSI</sequence>
<dbReference type="EMBL" id="HACA01024960">
    <property type="protein sequence ID" value="CDW42321.1"/>
    <property type="molecule type" value="Transcribed_RNA"/>
</dbReference>
<name>A0A0K2UX74_LEPSM</name>
<accession>A0A0K2UX74</accession>
<organism evidence="2">
    <name type="scientific">Lepeophtheirus salmonis</name>
    <name type="common">Salmon louse</name>
    <name type="synonym">Caligus salmonis</name>
    <dbReference type="NCBI Taxonomy" id="72036"/>
    <lineage>
        <taxon>Eukaryota</taxon>
        <taxon>Metazoa</taxon>
        <taxon>Ecdysozoa</taxon>
        <taxon>Arthropoda</taxon>
        <taxon>Crustacea</taxon>
        <taxon>Multicrustacea</taxon>
        <taxon>Hexanauplia</taxon>
        <taxon>Copepoda</taxon>
        <taxon>Siphonostomatoida</taxon>
        <taxon>Caligidae</taxon>
        <taxon>Lepeophtheirus</taxon>
    </lineage>
</organism>
<protein>
    <submittedName>
        <fullName evidence="2">Uncharacterized protein</fullName>
    </submittedName>
</protein>
<proteinExistence type="predicted"/>
<dbReference type="AlphaFoldDB" id="A0A0K2UX74"/>